<evidence type="ECO:0000313" key="3">
    <source>
        <dbReference type="EMBL" id="AQQ72505.1"/>
    </source>
</evidence>
<dbReference type="Pfam" id="PF04862">
    <property type="entry name" value="DUF642"/>
    <property type="match status" value="1"/>
</dbReference>
<feature type="domain" description="DUF642" evidence="2">
    <location>
        <begin position="27"/>
        <end position="177"/>
    </location>
</feature>
<dbReference type="Gene3D" id="2.60.120.260">
    <property type="entry name" value="Galactose-binding domain-like"/>
    <property type="match status" value="1"/>
</dbReference>
<dbReference type="Proteomes" id="UP000188181">
    <property type="component" value="Chromosome"/>
</dbReference>
<organism evidence="3 4">
    <name type="scientific">Limihaloglobus sulfuriphilus</name>
    <dbReference type="NCBI Taxonomy" id="1851148"/>
    <lineage>
        <taxon>Bacteria</taxon>
        <taxon>Pseudomonadati</taxon>
        <taxon>Planctomycetota</taxon>
        <taxon>Phycisphaerae</taxon>
        <taxon>Sedimentisphaerales</taxon>
        <taxon>Sedimentisphaeraceae</taxon>
        <taxon>Limihaloglobus</taxon>
    </lineage>
</organism>
<reference evidence="4" key="1">
    <citation type="submission" date="2017-02" db="EMBL/GenBank/DDBJ databases">
        <title>Comparative genomics and description of representatives of a novel lineage of planctomycetes thriving in anoxic sediments.</title>
        <authorList>
            <person name="Spring S."/>
            <person name="Bunk B."/>
            <person name="Sproer C."/>
        </authorList>
    </citation>
    <scope>NUCLEOTIDE SEQUENCE [LARGE SCALE GENOMIC DNA]</scope>
    <source>
        <strain evidence="4">SM-Chi-D1</strain>
    </source>
</reference>
<evidence type="ECO:0000259" key="2">
    <source>
        <dbReference type="Pfam" id="PF04862"/>
    </source>
</evidence>
<proteinExistence type="predicted"/>
<protein>
    <recommendedName>
        <fullName evidence="2">DUF642 domain-containing protein</fullName>
    </recommendedName>
</protein>
<dbReference type="InterPro" id="IPR006946">
    <property type="entry name" value="DGR2-like_dom"/>
</dbReference>
<sequence precursor="true">MTCKKSLIITLALVLFTMSANSALILDDSFESPVITPDPSLTFLKLYDTGETFGSWLVVSGDIEVANDTYGGFAAYDGDQRIALNGTVPGKIGTELATAAGQEYTVSFYIYNNNDVTVGFAGASDDAYIDSDIFNAGSSSWQEQTWNFTAQGASTWLFFEGDATSANSGPSLDMVTVVPEPATMAILILGGIGMRSMRRFR</sequence>
<keyword evidence="4" id="KW-1185">Reference proteome</keyword>
<dbReference type="AlphaFoldDB" id="A0A1Q2MIG8"/>
<dbReference type="NCBIfam" id="TIGR02595">
    <property type="entry name" value="PEP_CTERM"/>
    <property type="match status" value="1"/>
</dbReference>
<dbReference type="InterPro" id="IPR013424">
    <property type="entry name" value="Ice-binding_C"/>
</dbReference>
<keyword evidence="1" id="KW-0732">Signal</keyword>
<evidence type="ECO:0000256" key="1">
    <source>
        <dbReference type="SAM" id="SignalP"/>
    </source>
</evidence>
<dbReference type="RefSeq" id="WP_146684688.1">
    <property type="nucleotide sequence ID" value="NZ_CP019646.1"/>
</dbReference>
<feature type="signal peptide" evidence="1">
    <location>
        <begin position="1"/>
        <end position="22"/>
    </location>
</feature>
<gene>
    <name evidence="3" type="ORF">SMSP2_02891</name>
</gene>
<dbReference type="EMBL" id="CP019646">
    <property type="protein sequence ID" value="AQQ72505.1"/>
    <property type="molecule type" value="Genomic_DNA"/>
</dbReference>
<name>A0A1Q2MIG8_9BACT</name>
<feature type="chain" id="PRO_5012230618" description="DUF642 domain-containing protein" evidence="1">
    <location>
        <begin position="23"/>
        <end position="201"/>
    </location>
</feature>
<accession>A0A1Q2MIG8</accession>
<dbReference type="OrthoDB" id="7874461at2"/>
<dbReference type="KEGG" id="pbas:SMSP2_02891"/>
<evidence type="ECO:0000313" key="4">
    <source>
        <dbReference type="Proteomes" id="UP000188181"/>
    </source>
</evidence>